<accession>A0A7S1FW60</accession>
<proteinExistence type="predicted"/>
<feature type="chain" id="PRO_5031057727" evidence="2">
    <location>
        <begin position="26"/>
        <end position="427"/>
    </location>
</feature>
<feature type="signal peptide" evidence="2">
    <location>
        <begin position="1"/>
        <end position="25"/>
    </location>
</feature>
<gene>
    <name evidence="3" type="ORF">CHYS00102_LOCUS21589</name>
</gene>
<reference evidence="3" key="1">
    <citation type="submission" date="2021-01" db="EMBL/GenBank/DDBJ databases">
        <authorList>
            <person name="Corre E."/>
            <person name="Pelletier E."/>
            <person name="Niang G."/>
            <person name="Scheremetjew M."/>
            <person name="Finn R."/>
            <person name="Kale V."/>
            <person name="Holt S."/>
            <person name="Cochrane G."/>
            <person name="Meng A."/>
            <person name="Brown T."/>
            <person name="Cohen L."/>
        </authorList>
    </citation>
    <scope>NUCLEOTIDE SEQUENCE</scope>
    <source>
        <strain evidence="3">308</strain>
    </source>
</reference>
<name>A0A7S1FW60_9STRA</name>
<protein>
    <submittedName>
        <fullName evidence="3">Uncharacterized protein</fullName>
    </submittedName>
</protein>
<feature type="region of interest" description="Disordered" evidence="1">
    <location>
        <begin position="57"/>
        <end position="76"/>
    </location>
</feature>
<keyword evidence="2" id="KW-0732">Signal</keyword>
<evidence type="ECO:0000256" key="1">
    <source>
        <dbReference type="SAM" id="MobiDB-lite"/>
    </source>
</evidence>
<organism evidence="3">
    <name type="scientific">Corethron hystrix</name>
    <dbReference type="NCBI Taxonomy" id="216773"/>
    <lineage>
        <taxon>Eukaryota</taxon>
        <taxon>Sar</taxon>
        <taxon>Stramenopiles</taxon>
        <taxon>Ochrophyta</taxon>
        <taxon>Bacillariophyta</taxon>
        <taxon>Coscinodiscophyceae</taxon>
        <taxon>Corethrophycidae</taxon>
        <taxon>Corethrales</taxon>
        <taxon>Corethraceae</taxon>
        <taxon>Corethron</taxon>
    </lineage>
</organism>
<evidence type="ECO:0000313" key="3">
    <source>
        <dbReference type="EMBL" id="CAD8894376.1"/>
    </source>
</evidence>
<dbReference type="EMBL" id="HBFR01029670">
    <property type="protein sequence ID" value="CAD8894376.1"/>
    <property type="molecule type" value="Transcribed_RNA"/>
</dbReference>
<dbReference type="AlphaFoldDB" id="A0A7S1FW60"/>
<sequence>MLHANTFKMAKILLSIVPFLTGSLAIQPSMHLFSPLSRIRPSKLALHLSLSKLPPVSPVKTKRNGPKTSIDADEGLIDPVNGAENNVDKLRARAGILRTSIVRQQRELQVLERQIACCSGPSPNDQNPLLAAIIRSGQVFQQSSKVLSSRLESVRSRIGRPNEWKSLEDYAVGEVSAGARIVQGLLKDPARIMYLADRDAPALVPHAPAILSRLDKLEPHVEPILERVLNNRRHLASIEPYLDEVLNRFDDIEPHLDWILDNVDSLAPYTGLLLKHIDELLVYANDDELAGGGTGKGHALAEQLLPYLEYYVSKLDVIGPHLPLLRPHVPLLLKKNRIGKISPHIDRLFSKGYKDLSASANIDVLLFWFGWSLSVPGLPRLFFAIPGSPKIVSFLANRLPKRFVRGYCRGVSCYVDSDQYGEGWNQL</sequence>
<evidence type="ECO:0000256" key="2">
    <source>
        <dbReference type="SAM" id="SignalP"/>
    </source>
</evidence>